<evidence type="ECO:0000313" key="1">
    <source>
        <dbReference type="EMBL" id="KAJ3019130.1"/>
    </source>
</evidence>
<comment type="caution">
    <text evidence="1">The sequence shown here is derived from an EMBL/GenBank/DDBJ whole genome shotgun (WGS) entry which is preliminary data.</text>
</comment>
<name>A0ACC1QCY5_9APHY</name>
<dbReference type="Proteomes" id="UP001144978">
    <property type="component" value="Unassembled WGS sequence"/>
</dbReference>
<proteinExistence type="predicted"/>
<dbReference type="EMBL" id="JANSHE010000019">
    <property type="protein sequence ID" value="KAJ3019130.1"/>
    <property type="molecule type" value="Genomic_DNA"/>
</dbReference>
<organism evidence="1 2">
    <name type="scientific">Trametes sanguinea</name>
    <dbReference type="NCBI Taxonomy" id="158606"/>
    <lineage>
        <taxon>Eukaryota</taxon>
        <taxon>Fungi</taxon>
        <taxon>Dikarya</taxon>
        <taxon>Basidiomycota</taxon>
        <taxon>Agaricomycotina</taxon>
        <taxon>Agaricomycetes</taxon>
        <taxon>Polyporales</taxon>
        <taxon>Polyporaceae</taxon>
        <taxon>Trametes</taxon>
    </lineage>
</organism>
<evidence type="ECO:0000313" key="2">
    <source>
        <dbReference type="Proteomes" id="UP001144978"/>
    </source>
</evidence>
<reference evidence="1" key="1">
    <citation type="submission" date="2022-08" db="EMBL/GenBank/DDBJ databases">
        <title>Genome Sequence of Pycnoporus sanguineus.</title>
        <authorList>
            <person name="Buettner E."/>
        </authorList>
    </citation>
    <scope>NUCLEOTIDE SEQUENCE</scope>
    <source>
        <strain evidence="1">CG-C14</strain>
    </source>
</reference>
<gene>
    <name evidence="1" type="ORF">NUW54_g163</name>
</gene>
<sequence>MWDDTINTEALCDYLSCLICPPHSMTHDDVYCLPVDFGSTAESMLLAAGAVVEDAWLILQIYVHAQSPKAFTHYVRLQLGWPTHQALVLWDAMHI</sequence>
<protein>
    <submittedName>
        <fullName evidence="1">Uncharacterized protein</fullName>
    </submittedName>
</protein>
<accession>A0ACC1QCY5</accession>
<keyword evidence="2" id="KW-1185">Reference proteome</keyword>